<name>A0A6J6BDE9_9ZZZZ</name>
<dbReference type="Gene3D" id="3.50.50.60">
    <property type="entry name" value="FAD/NAD(P)-binding domain"/>
    <property type="match status" value="1"/>
</dbReference>
<dbReference type="InterPro" id="IPR006076">
    <property type="entry name" value="FAD-dep_OxRdtase"/>
</dbReference>
<feature type="domain" description="FAD dependent oxidoreductase" evidence="1">
    <location>
        <begin position="31"/>
        <end position="401"/>
    </location>
</feature>
<dbReference type="SUPFAM" id="SSF51905">
    <property type="entry name" value="FAD/NAD(P)-binding domain"/>
    <property type="match status" value="1"/>
</dbReference>
<dbReference type="PANTHER" id="PTHR13847:SF285">
    <property type="entry name" value="FAD DEPENDENT OXIDOREDUCTASE DOMAIN-CONTAINING PROTEIN"/>
    <property type="match status" value="1"/>
</dbReference>
<dbReference type="EMBL" id="CAEZSF010000062">
    <property type="protein sequence ID" value="CAB4536991.1"/>
    <property type="molecule type" value="Genomic_DNA"/>
</dbReference>
<reference evidence="2" key="1">
    <citation type="submission" date="2020-05" db="EMBL/GenBank/DDBJ databases">
        <authorList>
            <person name="Chiriac C."/>
            <person name="Salcher M."/>
            <person name="Ghai R."/>
            <person name="Kavagutti S V."/>
        </authorList>
    </citation>
    <scope>NUCLEOTIDE SEQUENCE</scope>
</reference>
<dbReference type="PANTHER" id="PTHR13847">
    <property type="entry name" value="SARCOSINE DEHYDROGENASE-RELATED"/>
    <property type="match status" value="1"/>
</dbReference>
<organism evidence="2">
    <name type="scientific">freshwater metagenome</name>
    <dbReference type="NCBI Taxonomy" id="449393"/>
    <lineage>
        <taxon>unclassified sequences</taxon>
        <taxon>metagenomes</taxon>
        <taxon>ecological metagenomes</taxon>
    </lineage>
</organism>
<dbReference type="Pfam" id="PF01266">
    <property type="entry name" value="DAO"/>
    <property type="match status" value="1"/>
</dbReference>
<proteinExistence type="predicted"/>
<evidence type="ECO:0000313" key="2">
    <source>
        <dbReference type="EMBL" id="CAB4536991.1"/>
    </source>
</evidence>
<evidence type="ECO:0000259" key="1">
    <source>
        <dbReference type="Pfam" id="PF01266"/>
    </source>
</evidence>
<dbReference type="InterPro" id="IPR036188">
    <property type="entry name" value="FAD/NAD-bd_sf"/>
</dbReference>
<sequence>MSEYSSRSFWLDSCGDDLTPRPSLSQNVSADVAIVGGGLTGLWAAHYLSAQSPGLRIALLEAEICGFGASGRNGGWCSSLFPASLDQLAAMSTSPSMEGQRAHAIAQYRAMIDTVSEVERAARQLGIDADFARGGTLTLATNPAHVPRLQAQVAHQQAWGFGNDDLRWMSPEQTAERVRVPDISGAVFSPHCAAVQPAKLVRGLASAVERAGVKIYEASRATSMSPGKVQTHQGSVSAEVVLQCLEGYTPLMPKQRRKVVPLYSLMIATEPLSDEMWQQIGLAQRETFTDGRHLLIYGQRTADGRFAFGGRGAPYHFGSAVRDRFDSDSGVFSSLSSVLHDLFPITKDVAITHRWGGPLAVPRDWTASVHFNRATGMGTAGGYVGDGLATTNLAGRTLADLVLGVDSDVVNLPWVGHCSPRWEPEPLRWLGVNAGRGIAGFADHSERLRRKPARIAERAMRLVTGSH</sequence>
<dbReference type="Gene3D" id="3.30.9.10">
    <property type="entry name" value="D-Amino Acid Oxidase, subunit A, domain 2"/>
    <property type="match status" value="1"/>
</dbReference>
<dbReference type="AlphaFoldDB" id="A0A6J6BDE9"/>
<dbReference type="GO" id="GO:0005737">
    <property type="term" value="C:cytoplasm"/>
    <property type="evidence" value="ECO:0007669"/>
    <property type="project" value="TreeGrafter"/>
</dbReference>
<gene>
    <name evidence="2" type="ORF">UFOPK1358_00800</name>
</gene>
<accession>A0A6J6BDE9</accession>
<protein>
    <submittedName>
        <fullName evidence="2">Unannotated protein</fullName>
    </submittedName>
</protein>